<evidence type="ECO:0000256" key="1">
    <source>
        <dbReference type="SAM" id="Phobius"/>
    </source>
</evidence>
<evidence type="ECO:0000313" key="3">
    <source>
        <dbReference type="Proteomes" id="UP001595921"/>
    </source>
</evidence>
<proteinExistence type="predicted"/>
<dbReference type="AlphaFoldDB" id="A0ABD5PCN4"/>
<name>A0ABD5PCN4_9EURY</name>
<comment type="caution">
    <text evidence="2">The sequence shown here is derived from an EMBL/GenBank/DDBJ whole genome shotgun (WGS) entry which is preliminary data.</text>
</comment>
<keyword evidence="1" id="KW-0812">Transmembrane</keyword>
<evidence type="ECO:0008006" key="4">
    <source>
        <dbReference type="Google" id="ProtNLM"/>
    </source>
</evidence>
<keyword evidence="3" id="KW-1185">Reference proteome</keyword>
<feature type="transmembrane region" description="Helical" evidence="1">
    <location>
        <begin position="56"/>
        <end position="76"/>
    </location>
</feature>
<dbReference type="InterPro" id="IPR058286">
    <property type="entry name" value="DUF7980"/>
</dbReference>
<reference evidence="2 3" key="1">
    <citation type="journal article" date="2019" name="Int. J. Syst. Evol. Microbiol.">
        <title>The Global Catalogue of Microorganisms (GCM) 10K type strain sequencing project: providing services to taxonomists for standard genome sequencing and annotation.</title>
        <authorList>
            <consortium name="The Broad Institute Genomics Platform"/>
            <consortium name="The Broad Institute Genome Sequencing Center for Infectious Disease"/>
            <person name="Wu L."/>
            <person name="Ma J."/>
        </authorList>
    </citation>
    <scope>NUCLEOTIDE SEQUENCE [LARGE SCALE GENOMIC DNA]</scope>
    <source>
        <strain evidence="2 3">CGMCC 1.12553</strain>
    </source>
</reference>
<dbReference type="Pfam" id="PF25937">
    <property type="entry name" value="DUF7980"/>
    <property type="match status" value="1"/>
</dbReference>
<keyword evidence="1" id="KW-0472">Membrane</keyword>
<dbReference type="Proteomes" id="UP001595921">
    <property type="component" value="Unassembled WGS sequence"/>
</dbReference>
<gene>
    <name evidence="2" type="ORF">ACFO0N_11945</name>
</gene>
<sequence>MLPTDPGRRLRGSVLATVGFVLSPLSWWNDLLVNVPLAYAFATVVALAARDQFLPALVVGYWLTNVVGLVLLHVGAQDVVSEEGRSYTKRALLTDVVLAVGYTVLVVAAVRVGWLGLPAGLPG</sequence>
<feature type="transmembrane region" description="Helical" evidence="1">
    <location>
        <begin position="96"/>
        <end position="117"/>
    </location>
</feature>
<dbReference type="RefSeq" id="WP_267623557.1">
    <property type="nucleotide sequence ID" value="NZ_JAODIW010000008.1"/>
</dbReference>
<accession>A0ABD5PCN4</accession>
<protein>
    <recommendedName>
        <fullName evidence="4">Lycopene cyclase domain-containing protein</fullName>
    </recommendedName>
</protein>
<evidence type="ECO:0000313" key="2">
    <source>
        <dbReference type="EMBL" id="MFC4358652.1"/>
    </source>
</evidence>
<keyword evidence="1" id="KW-1133">Transmembrane helix</keyword>
<dbReference type="EMBL" id="JBHSDS010000006">
    <property type="protein sequence ID" value="MFC4358652.1"/>
    <property type="molecule type" value="Genomic_DNA"/>
</dbReference>
<organism evidence="2 3">
    <name type="scientific">Halobium salinum</name>
    <dbReference type="NCBI Taxonomy" id="1364940"/>
    <lineage>
        <taxon>Archaea</taxon>
        <taxon>Methanobacteriati</taxon>
        <taxon>Methanobacteriota</taxon>
        <taxon>Stenosarchaea group</taxon>
        <taxon>Halobacteria</taxon>
        <taxon>Halobacteriales</taxon>
        <taxon>Haloferacaceae</taxon>
        <taxon>Halobium</taxon>
    </lineage>
</organism>